<protein>
    <submittedName>
        <fullName evidence="1">Uncharacterized protein</fullName>
    </submittedName>
</protein>
<name>A0ACC2F0D0_DALPE</name>
<evidence type="ECO:0000313" key="2">
    <source>
        <dbReference type="Proteomes" id="UP001157502"/>
    </source>
</evidence>
<comment type="caution">
    <text evidence="1">The sequence shown here is derived from an EMBL/GenBank/DDBJ whole genome shotgun (WGS) entry which is preliminary data.</text>
</comment>
<accession>A0ACC2F0D0</accession>
<proteinExistence type="predicted"/>
<sequence length="102" mass="10908">MAAYALSANSDRRPSKRVCCEVNVTPLGTQPVFPPTETAPQNPGPCVRRSAVRGRDIRYCTAYRRPDGAGGSGKWPFEGSAGAHFCGFESEEHAGTNKDAHA</sequence>
<dbReference type="EMBL" id="CM055764">
    <property type="protein sequence ID" value="KAJ7984848.1"/>
    <property type="molecule type" value="Genomic_DNA"/>
</dbReference>
<keyword evidence="2" id="KW-1185">Reference proteome</keyword>
<evidence type="ECO:0000313" key="1">
    <source>
        <dbReference type="EMBL" id="KAJ7984848.1"/>
    </source>
</evidence>
<dbReference type="Proteomes" id="UP001157502">
    <property type="component" value="Chromosome 37"/>
</dbReference>
<gene>
    <name evidence="1" type="ORF">DPEC_G00359030</name>
</gene>
<organism evidence="1 2">
    <name type="scientific">Dallia pectoralis</name>
    <name type="common">Alaska blackfish</name>
    <dbReference type="NCBI Taxonomy" id="75939"/>
    <lineage>
        <taxon>Eukaryota</taxon>
        <taxon>Metazoa</taxon>
        <taxon>Chordata</taxon>
        <taxon>Craniata</taxon>
        <taxon>Vertebrata</taxon>
        <taxon>Euteleostomi</taxon>
        <taxon>Actinopterygii</taxon>
        <taxon>Neopterygii</taxon>
        <taxon>Teleostei</taxon>
        <taxon>Protacanthopterygii</taxon>
        <taxon>Esociformes</taxon>
        <taxon>Umbridae</taxon>
        <taxon>Dallia</taxon>
    </lineage>
</organism>
<reference evidence="1" key="1">
    <citation type="submission" date="2021-05" db="EMBL/GenBank/DDBJ databases">
        <authorList>
            <person name="Pan Q."/>
            <person name="Jouanno E."/>
            <person name="Zahm M."/>
            <person name="Klopp C."/>
            <person name="Cabau C."/>
            <person name="Louis A."/>
            <person name="Berthelot C."/>
            <person name="Parey E."/>
            <person name="Roest Crollius H."/>
            <person name="Montfort J."/>
            <person name="Robinson-Rechavi M."/>
            <person name="Bouchez O."/>
            <person name="Lampietro C."/>
            <person name="Lopez Roques C."/>
            <person name="Donnadieu C."/>
            <person name="Postlethwait J."/>
            <person name="Bobe J."/>
            <person name="Dillon D."/>
            <person name="Chandos A."/>
            <person name="von Hippel F."/>
            <person name="Guiguen Y."/>
        </authorList>
    </citation>
    <scope>NUCLEOTIDE SEQUENCE</scope>
    <source>
        <strain evidence="1">YG-Jan2019</strain>
    </source>
</reference>